<evidence type="ECO:0000256" key="2">
    <source>
        <dbReference type="ARBA" id="ARBA00022842"/>
    </source>
</evidence>
<keyword evidence="2" id="KW-0460">Magnesium</keyword>
<reference evidence="3" key="2">
    <citation type="submission" date="2014-07" db="EMBL/GenBank/DDBJ databases">
        <authorList>
            <person name="Hull J."/>
        </authorList>
    </citation>
    <scope>NUCLEOTIDE SEQUENCE</scope>
</reference>
<gene>
    <name evidence="3" type="primary">ATP2B4</name>
    <name evidence="3" type="ORF">CM83_2465</name>
</gene>
<feature type="non-terminal residue" evidence="3">
    <location>
        <position position="1"/>
    </location>
</feature>
<dbReference type="PANTHER" id="PTHR24093:SF369">
    <property type="entry name" value="CALCIUM-TRANSPORTING ATPASE"/>
    <property type="match status" value="1"/>
</dbReference>
<dbReference type="EMBL" id="GBHO01003141">
    <property type="protein sequence ID" value="JAG40463.1"/>
    <property type="molecule type" value="Transcribed_RNA"/>
</dbReference>
<dbReference type="GO" id="GO:0005886">
    <property type="term" value="C:plasma membrane"/>
    <property type="evidence" value="ECO:0007669"/>
    <property type="project" value="TreeGrafter"/>
</dbReference>
<sequence length="110" mass="12502">YFIGLIGIEDPLRDETTMAVAAIQKAGVILRMVTGDNIDTAVHIAKRCNIITSDKHIAIEGKEFREILQEYKLKVYNSSSVKYDEKFTTFVNNLRVVARCKPQDKLELVK</sequence>
<organism evidence="3">
    <name type="scientific">Lygus hesperus</name>
    <name type="common">Western plant bug</name>
    <dbReference type="NCBI Taxonomy" id="30085"/>
    <lineage>
        <taxon>Eukaryota</taxon>
        <taxon>Metazoa</taxon>
        <taxon>Ecdysozoa</taxon>
        <taxon>Arthropoda</taxon>
        <taxon>Hexapoda</taxon>
        <taxon>Insecta</taxon>
        <taxon>Pterygota</taxon>
        <taxon>Neoptera</taxon>
        <taxon>Paraneoptera</taxon>
        <taxon>Hemiptera</taxon>
        <taxon>Heteroptera</taxon>
        <taxon>Panheteroptera</taxon>
        <taxon>Cimicomorpha</taxon>
        <taxon>Miridae</taxon>
        <taxon>Mirini</taxon>
        <taxon>Lygus</taxon>
    </lineage>
</organism>
<dbReference type="GO" id="GO:0012505">
    <property type="term" value="C:endomembrane system"/>
    <property type="evidence" value="ECO:0007669"/>
    <property type="project" value="UniProtKB-SubCell"/>
</dbReference>
<reference evidence="3" key="1">
    <citation type="journal article" date="2014" name="PLoS ONE">
        <title>Transcriptome-Based Identification of ABC Transporters in the Western Tarnished Plant Bug Lygus hesperus.</title>
        <authorList>
            <person name="Hull J.J."/>
            <person name="Chaney K."/>
            <person name="Geib S.M."/>
            <person name="Fabrick J.A."/>
            <person name="Brent C.S."/>
            <person name="Walsh D."/>
            <person name="Lavine L.C."/>
        </authorList>
    </citation>
    <scope>NUCLEOTIDE SEQUENCE</scope>
</reference>
<dbReference type="AlphaFoldDB" id="A0A0A9ZAT4"/>
<dbReference type="Gene3D" id="3.40.50.1000">
    <property type="entry name" value="HAD superfamily/HAD-like"/>
    <property type="match status" value="1"/>
</dbReference>
<protein>
    <submittedName>
        <fullName evidence="3">Plasma membrane calcium-transporting ATPase 4</fullName>
    </submittedName>
</protein>
<dbReference type="SUPFAM" id="SSF56784">
    <property type="entry name" value="HAD-like"/>
    <property type="match status" value="1"/>
</dbReference>
<proteinExistence type="predicted"/>
<dbReference type="GO" id="GO:0005388">
    <property type="term" value="F:P-type calcium transporter activity"/>
    <property type="evidence" value="ECO:0007669"/>
    <property type="project" value="TreeGrafter"/>
</dbReference>
<accession>A0A0A9ZAT4</accession>
<evidence type="ECO:0000313" key="3">
    <source>
        <dbReference type="EMBL" id="JAG40463.1"/>
    </source>
</evidence>
<dbReference type="InterPro" id="IPR036412">
    <property type="entry name" value="HAD-like_sf"/>
</dbReference>
<dbReference type="PANTHER" id="PTHR24093">
    <property type="entry name" value="CATION TRANSPORTING ATPASE"/>
    <property type="match status" value="1"/>
</dbReference>
<comment type="subcellular location">
    <subcellularLocation>
        <location evidence="1">Endomembrane system</location>
        <topology evidence="1">Multi-pass membrane protein</topology>
    </subcellularLocation>
</comment>
<evidence type="ECO:0000256" key="1">
    <source>
        <dbReference type="ARBA" id="ARBA00004127"/>
    </source>
</evidence>
<name>A0A0A9ZAT4_LYGHE</name>
<dbReference type="InterPro" id="IPR023214">
    <property type="entry name" value="HAD_sf"/>
</dbReference>